<evidence type="ECO:0000313" key="2">
    <source>
        <dbReference type="EMBL" id="KFB53817.1"/>
    </source>
</evidence>
<reference evidence="3" key="2">
    <citation type="submission" date="2020-05" db="UniProtKB">
        <authorList>
            <consortium name="EnsemblMetazoa"/>
        </authorList>
    </citation>
    <scope>IDENTIFICATION</scope>
</reference>
<feature type="chain" id="PRO_5001785211" evidence="1">
    <location>
        <begin position="29"/>
        <end position="72"/>
    </location>
</feature>
<keyword evidence="4" id="KW-1185">Reference proteome</keyword>
<dbReference type="Proteomes" id="UP000030765">
    <property type="component" value="Unassembled WGS sequence"/>
</dbReference>
<proteinExistence type="predicted"/>
<protein>
    <submittedName>
        <fullName evidence="2 3">Uncharacterized protein</fullName>
    </submittedName>
</protein>
<dbReference type="VEuPathDB" id="VectorBase:ASIC022056"/>
<dbReference type="AlphaFoldDB" id="A0A084WUC3"/>
<dbReference type="EMBL" id="KE525421">
    <property type="protein sequence ID" value="KFB53817.1"/>
    <property type="molecule type" value="Genomic_DNA"/>
</dbReference>
<evidence type="ECO:0000313" key="3">
    <source>
        <dbReference type="EnsemblMetazoa" id="ASIC022056-PA"/>
    </source>
</evidence>
<dbReference type="EMBL" id="ATLV01027050">
    <property type="status" value="NOT_ANNOTATED_CDS"/>
    <property type="molecule type" value="Genomic_DNA"/>
</dbReference>
<gene>
    <name evidence="2" type="ORF">ZHAS_00022056</name>
</gene>
<evidence type="ECO:0000313" key="4">
    <source>
        <dbReference type="Proteomes" id="UP000030765"/>
    </source>
</evidence>
<accession>A0A084WUC3</accession>
<dbReference type="EnsemblMetazoa" id="ASIC022056-RA">
    <property type="protein sequence ID" value="ASIC022056-PA"/>
    <property type="gene ID" value="ASIC022056"/>
</dbReference>
<keyword evidence="1" id="KW-0732">Signal</keyword>
<reference evidence="2 4" key="1">
    <citation type="journal article" date="2014" name="BMC Genomics">
        <title>Genome sequence of Anopheles sinensis provides insight into genetics basis of mosquito competence for malaria parasites.</title>
        <authorList>
            <person name="Zhou D."/>
            <person name="Zhang D."/>
            <person name="Ding G."/>
            <person name="Shi L."/>
            <person name="Hou Q."/>
            <person name="Ye Y."/>
            <person name="Xu Y."/>
            <person name="Zhou H."/>
            <person name="Xiong C."/>
            <person name="Li S."/>
            <person name="Yu J."/>
            <person name="Hong S."/>
            <person name="Yu X."/>
            <person name="Zou P."/>
            <person name="Chen C."/>
            <person name="Chang X."/>
            <person name="Wang W."/>
            <person name="Lv Y."/>
            <person name="Sun Y."/>
            <person name="Ma L."/>
            <person name="Shen B."/>
            <person name="Zhu C."/>
        </authorList>
    </citation>
    <scope>NUCLEOTIDE SEQUENCE [LARGE SCALE GENOMIC DNA]</scope>
</reference>
<organism evidence="2">
    <name type="scientific">Anopheles sinensis</name>
    <name type="common">Mosquito</name>
    <dbReference type="NCBI Taxonomy" id="74873"/>
    <lineage>
        <taxon>Eukaryota</taxon>
        <taxon>Metazoa</taxon>
        <taxon>Ecdysozoa</taxon>
        <taxon>Arthropoda</taxon>
        <taxon>Hexapoda</taxon>
        <taxon>Insecta</taxon>
        <taxon>Pterygota</taxon>
        <taxon>Neoptera</taxon>
        <taxon>Endopterygota</taxon>
        <taxon>Diptera</taxon>
        <taxon>Nematocera</taxon>
        <taxon>Culicoidea</taxon>
        <taxon>Culicidae</taxon>
        <taxon>Anophelinae</taxon>
        <taxon>Anopheles</taxon>
    </lineage>
</organism>
<sequence length="72" mass="8047">MFENFASPLWLYCAFSLFIALSIRDSRREESGIEYGILSTHGKKAAPTVSLQSPRVVDFDVRGLRLPKVGDS</sequence>
<feature type="signal peptide" evidence="1">
    <location>
        <begin position="1"/>
        <end position="28"/>
    </location>
</feature>
<evidence type="ECO:0000256" key="1">
    <source>
        <dbReference type="SAM" id="SignalP"/>
    </source>
</evidence>
<name>A0A084WUC3_ANOSI</name>